<name>A0A4Y7TBI8_COPMI</name>
<reference evidence="8 9" key="1">
    <citation type="journal article" date="2019" name="Nat. Ecol. Evol.">
        <title>Megaphylogeny resolves global patterns of mushroom evolution.</title>
        <authorList>
            <person name="Varga T."/>
            <person name="Krizsan K."/>
            <person name="Foldi C."/>
            <person name="Dima B."/>
            <person name="Sanchez-Garcia M."/>
            <person name="Sanchez-Ramirez S."/>
            <person name="Szollosi G.J."/>
            <person name="Szarkandi J.G."/>
            <person name="Papp V."/>
            <person name="Albert L."/>
            <person name="Andreopoulos W."/>
            <person name="Angelini C."/>
            <person name="Antonin V."/>
            <person name="Barry K.W."/>
            <person name="Bougher N.L."/>
            <person name="Buchanan P."/>
            <person name="Buyck B."/>
            <person name="Bense V."/>
            <person name="Catcheside P."/>
            <person name="Chovatia M."/>
            <person name="Cooper J."/>
            <person name="Damon W."/>
            <person name="Desjardin D."/>
            <person name="Finy P."/>
            <person name="Geml J."/>
            <person name="Haridas S."/>
            <person name="Hughes K."/>
            <person name="Justo A."/>
            <person name="Karasinski D."/>
            <person name="Kautmanova I."/>
            <person name="Kiss B."/>
            <person name="Kocsube S."/>
            <person name="Kotiranta H."/>
            <person name="LaButti K.M."/>
            <person name="Lechner B.E."/>
            <person name="Liimatainen K."/>
            <person name="Lipzen A."/>
            <person name="Lukacs Z."/>
            <person name="Mihaltcheva S."/>
            <person name="Morgado L.N."/>
            <person name="Niskanen T."/>
            <person name="Noordeloos M.E."/>
            <person name="Ohm R.A."/>
            <person name="Ortiz-Santana B."/>
            <person name="Ovrebo C."/>
            <person name="Racz N."/>
            <person name="Riley R."/>
            <person name="Savchenko A."/>
            <person name="Shiryaev A."/>
            <person name="Soop K."/>
            <person name="Spirin V."/>
            <person name="Szebenyi C."/>
            <person name="Tomsovsky M."/>
            <person name="Tulloss R.E."/>
            <person name="Uehling J."/>
            <person name="Grigoriev I.V."/>
            <person name="Vagvolgyi C."/>
            <person name="Papp T."/>
            <person name="Martin F.M."/>
            <person name="Miettinen O."/>
            <person name="Hibbett D.S."/>
            <person name="Nagy L.G."/>
        </authorList>
    </citation>
    <scope>NUCLEOTIDE SEQUENCE [LARGE SCALE GENOMIC DNA]</scope>
    <source>
        <strain evidence="8 9">FP101781</strain>
    </source>
</reference>
<dbReference type="Proteomes" id="UP000298030">
    <property type="component" value="Unassembled WGS sequence"/>
</dbReference>
<keyword evidence="6" id="KW-0472">Membrane</keyword>
<dbReference type="SUPFAM" id="SSF51905">
    <property type="entry name" value="FAD/NAD(P)-binding domain"/>
    <property type="match status" value="1"/>
</dbReference>
<feature type="transmembrane region" description="Helical" evidence="6">
    <location>
        <begin position="20"/>
        <end position="40"/>
    </location>
</feature>
<evidence type="ECO:0000313" key="8">
    <source>
        <dbReference type="EMBL" id="TEB31537.1"/>
    </source>
</evidence>
<evidence type="ECO:0000256" key="4">
    <source>
        <dbReference type="ARBA" id="ARBA00023002"/>
    </source>
</evidence>
<evidence type="ECO:0000259" key="7">
    <source>
        <dbReference type="Pfam" id="PF01494"/>
    </source>
</evidence>
<dbReference type="EMBL" id="QPFP01000018">
    <property type="protein sequence ID" value="TEB31537.1"/>
    <property type="molecule type" value="Genomic_DNA"/>
</dbReference>
<comment type="caution">
    <text evidence="8">The sequence shown here is derived from an EMBL/GenBank/DDBJ whole genome shotgun (WGS) entry which is preliminary data.</text>
</comment>
<comment type="similarity">
    <text evidence="1">Belongs to the paxM FAD-dependent monooxygenase family.</text>
</comment>
<dbReference type="InterPro" id="IPR036188">
    <property type="entry name" value="FAD/NAD-bd_sf"/>
</dbReference>
<evidence type="ECO:0000313" key="9">
    <source>
        <dbReference type="Proteomes" id="UP000298030"/>
    </source>
</evidence>
<organism evidence="8 9">
    <name type="scientific">Coprinellus micaceus</name>
    <name type="common">Glistening ink-cap mushroom</name>
    <name type="synonym">Coprinus micaceus</name>
    <dbReference type="NCBI Taxonomy" id="71717"/>
    <lineage>
        <taxon>Eukaryota</taxon>
        <taxon>Fungi</taxon>
        <taxon>Dikarya</taxon>
        <taxon>Basidiomycota</taxon>
        <taxon>Agaricomycotina</taxon>
        <taxon>Agaricomycetes</taxon>
        <taxon>Agaricomycetidae</taxon>
        <taxon>Agaricales</taxon>
        <taxon>Agaricineae</taxon>
        <taxon>Psathyrellaceae</taxon>
        <taxon>Coprinellus</taxon>
    </lineage>
</organism>
<evidence type="ECO:0000256" key="6">
    <source>
        <dbReference type="SAM" id="Phobius"/>
    </source>
</evidence>
<dbReference type="OrthoDB" id="420606at2759"/>
<dbReference type="PRINTS" id="PR00420">
    <property type="entry name" value="RNGMNOXGNASE"/>
</dbReference>
<dbReference type="Gene3D" id="3.50.50.60">
    <property type="entry name" value="FAD/NAD(P)-binding domain"/>
    <property type="match status" value="1"/>
</dbReference>
<evidence type="ECO:0000256" key="2">
    <source>
        <dbReference type="ARBA" id="ARBA00022630"/>
    </source>
</evidence>
<keyword evidence="5" id="KW-0503">Monooxygenase</keyword>
<keyword evidence="9" id="KW-1185">Reference proteome</keyword>
<dbReference type="Pfam" id="PF01494">
    <property type="entry name" value="FAD_binding_3"/>
    <property type="match status" value="1"/>
</dbReference>
<evidence type="ECO:0000256" key="1">
    <source>
        <dbReference type="ARBA" id="ARBA00007992"/>
    </source>
</evidence>
<dbReference type="GO" id="GO:0071949">
    <property type="term" value="F:FAD binding"/>
    <property type="evidence" value="ECO:0007669"/>
    <property type="project" value="InterPro"/>
</dbReference>
<evidence type="ECO:0000256" key="5">
    <source>
        <dbReference type="ARBA" id="ARBA00023033"/>
    </source>
</evidence>
<protein>
    <submittedName>
        <fullName evidence="8">FAD/NAD(P)-binding domain-containing protein</fullName>
    </submittedName>
</protein>
<keyword evidence="3" id="KW-0274">FAD</keyword>
<gene>
    <name evidence="8" type="ORF">FA13DRAFT_1791335</name>
</gene>
<proteinExistence type="inferred from homology"/>
<dbReference type="GO" id="GO:0004497">
    <property type="term" value="F:monooxygenase activity"/>
    <property type="evidence" value="ECO:0007669"/>
    <property type="project" value="UniProtKB-KW"/>
</dbReference>
<keyword evidence="6" id="KW-0812">Transmembrane</keyword>
<dbReference type="AlphaFoldDB" id="A0A4Y7TBI8"/>
<dbReference type="PANTHER" id="PTHR13789">
    <property type="entry name" value="MONOOXYGENASE"/>
    <property type="match status" value="1"/>
</dbReference>
<accession>A0A4Y7TBI8</accession>
<evidence type="ECO:0000256" key="3">
    <source>
        <dbReference type="ARBA" id="ARBA00022827"/>
    </source>
</evidence>
<keyword evidence="2" id="KW-0285">Flavoprotein</keyword>
<dbReference type="PANTHER" id="PTHR13789:SF147">
    <property type="entry name" value="PUTATIVE (AFU_ORTHOLOGUE AFUA_2G01950)-RELATED"/>
    <property type="match status" value="1"/>
</dbReference>
<keyword evidence="6" id="KW-1133">Transmembrane helix</keyword>
<keyword evidence="4" id="KW-0560">Oxidoreductase</keyword>
<dbReference type="InterPro" id="IPR002938">
    <property type="entry name" value="FAD-bd"/>
</dbReference>
<dbReference type="InterPro" id="IPR050493">
    <property type="entry name" value="FAD-dep_Monooxygenase_BioMet"/>
</dbReference>
<dbReference type="STRING" id="71717.A0A4Y7TBI8"/>
<sequence>MATSDSKPSKLLPPKKYAALPIDFLIIGGGIAGLSSAIALTRVGHRVTLIERDATVDHETGGCRMTPNLSKILYHWGLEKDVRRIGVKSTGIDLQLYETGERLGTHMWDYEMLSETRGEFIFTRHADLRKLLYDVAVANGAKVRLGTEVTGVDTEERRVKLSTGEVLTGDVIVGADGVKGLCRPMVLEEGVDDAPNHRYNYYASIVPRSIIAQDSALGCYITEEDELQKRLYCWFGHERCALTHPVAEQDTDWALLAYGLPNVALKQKFRIQKLSKLSNQPPVCVPVLEYPELEEWVHDSGRLIVLGDAAHPMTPGGIQAAAMALEDGAVLAKLFSHIRTSDQIPTLLYAYQDLRQPHVRRVQQKDLSDLYFQCTPPGEVQQGSDDFMRAQRDAGRSPLAPAGADEEELPEWTEIKDVFGYDAEDDADNWWVEWGLLRERARGTDVKLGFVEPIAIRQGRMSVSEAATVS</sequence>
<feature type="domain" description="FAD-binding" evidence="7">
    <location>
        <begin position="24"/>
        <end position="364"/>
    </location>
</feature>